<proteinExistence type="predicted"/>
<dbReference type="RefSeq" id="WP_233439868.1">
    <property type="nucleotide sequence ID" value="NZ_BHYK01000029.1"/>
</dbReference>
<evidence type="ECO:0000259" key="1">
    <source>
        <dbReference type="Pfam" id="PF12728"/>
    </source>
</evidence>
<dbReference type="GO" id="GO:0003677">
    <property type="term" value="F:DNA binding"/>
    <property type="evidence" value="ECO:0007669"/>
    <property type="project" value="InterPro"/>
</dbReference>
<dbReference type="Pfam" id="PF12728">
    <property type="entry name" value="HTH_17"/>
    <property type="match status" value="1"/>
</dbReference>
<dbReference type="InterPro" id="IPR041657">
    <property type="entry name" value="HTH_17"/>
</dbReference>
<accession>A0A401URT9</accession>
<evidence type="ECO:0000313" key="2">
    <source>
        <dbReference type="EMBL" id="GCD12226.1"/>
    </source>
</evidence>
<organism evidence="2 3">
    <name type="scientific">Clostridium tagluense</name>
    <dbReference type="NCBI Taxonomy" id="360422"/>
    <lineage>
        <taxon>Bacteria</taxon>
        <taxon>Bacillati</taxon>
        <taxon>Bacillota</taxon>
        <taxon>Clostridia</taxon>
        <taxon>Eubacteriales</taxon>
        <taxon>Clostridiaceae</taxon>
        <taxon>Clostridium</taxon>
    </lineage>
</organism>
<feature type="domain" description="Helix-turn-helix" evidence="1">
    <location>
        <begin position="34"/>
        <end position="81"/>
    </location>
</feature>
<reference evidence="2 3" key="1">
    <citation type="submission" date="2018-11" db="EMBL/GenBank/DDBJ databases">
        <title>Genome sequencing and assembly of Clostridium tagluense strain A121.</title>
        <authorList>
            <person name="Murakami T."/>
            <person name="Segawa T."/>
            <person name="Shcherbakova V.A."/>
            <person name="Mori H."/>
            <person name="Yoshimura Y."/>
        </authorList>
    </citation>
    <scope>NUCLEOTIDE SEQUENCE [LARGE SCALE GENOMIC DNA]</scope>
    <source>
        <strain evidence="2 3">A121</strain>
    </source>
</reference>
<sequence>MVTKITEREVKKINKDEGMEKVDKIVDIKDDEIMTVGEVAAYFKVSEDTAFKLVENGEIPAFKIGGHWRINKNELAKFMDKLKDGKGGNIGDD</sequence>
<keyword evidence="3" id="KW-1185">Reference proteome</keyword>
<dbReference type="Proteomes" id="UP000287872">
    <property type="component" value="Unassembled WGS sequence"/>
</dbReference>
<dbReference type="InterPro" id="IPR009061">
    <property type="entry name" value="DNA-bd_dom_put_sf"/>
</dbReference>
<dbReference type="NCBIfam" id="TIGR01764">
    <property type="entry name" value="excise"/>
    <property type="match status" value="1"/>
</dbReference>
<evidence type="ECO:0000313" key="3">
    <source>
        <dbReference type="Proteomes" id="UP000287872"/>
    </source>
</evidence>
<dbReference type="EMBL" id="BHYK01000029">
    <property type="protein sequence ID" value="GCD12226.1"/>
    <property type="molecule type" value="Genomic_DNA"/>
</dbReference>
<dbReference type="SUPFAM" id="SSF46955">
    <property type="entry name" value="Putative DNA-binding domain"/>
    <property type="match status" value="1"/>
</dbReference>
<name>A0A401URT9_9CLOT</name>
<gene>
    <name evidence="2" type="ORF">Ctaglu_38490</name>
</gene>
<dbReference type="InterPro" id="IPR010093">
    <property type="entry name" value="SinI_DNA-bd"/>
</dbReference>
<comment type="caution">
    <text evidence="2">The sequence shown here is derived from an EMBL/GenBank/DDBJ whole genome shotgun (WGS) entry which is preliminary data.</text>
</comment>
<dbReference type="AlphaFoldDB" id="A0A401URT9"/>
<protein>
    <recommendedName>
        <fullName evidence="1">Helix-turn-helix domain-containing protein</fullName>
    </recommendedName>
</protein>